<keyword evidence="2" id="KW-0614">Plasmid</keyword>
<evidence type="ECO:0000256" key="1">
    <source>
        <dbReference type="SAM" id="Coils"/>
    </source>
</evidence>
<evidence type="ECO:0000313" key="2">
    <source>
        <dbReference type="EMBL" id="AKA20858.1"/>
    </source>
</evidence>
<keyword evidence="1" id="KW-0175">Coiled coil</keyword>
<protein>
    <submittedName>
        <fullName evidence="2">Transposase</fullName>
    </submittedName>
</protein>
<geneLocation type="plasmid" evidence="2">
    <name>pLMA7</name>
</geneLocation>
<dbReference type="InterPro" id="IPR009057">
    <property type="entry name" value="Homeodomain-like_sf"/>
</dbReference>
<dbReference type="GO" id="GO:0004803">
    <property type="term" value="F:transposase activity"/>
    <property type="evidence" value="ECO:0007669"/>
    <property type="project" value="InterPro"/>
</dbReference>
<dbReference type="InterPro" id="IPR002514">
    <property type="entry name" value="Transposase_8"/>
</dbReference>
<dbReference type="AlphaFoldDB" id="A0A141AXM2"/>
<dbReference type="SUPFAM" id="SSF46689">
    <property type="entry name" value="Homeodomain-like"/>
    <property type="match status" value="1"/>
</dbReference>
<organism evidence="2">
    <name type="scientific">Micrococcus sp. A7</name>
    <dbReference type="NCBI Taxonomy" id="376418"/>
    <lineage>
        <taxon>Bacteria</taxon>
        <taxon>Bacillati</taxon>
        <taxon>Actinomycetota</taxon>
        <taxon>Actinomycetes</taxon>
        <taxon>Micrococcales</taxon>
        <taxon>Micrococcaceae</taxon>
        <taxon>Micrococcus</taxon>
    </lineage>
</organism>
<dbReference type="Gene3D" id="1.10.10.10">
    <property type="entry name" value="Winged helix-like DNA-binding domain superfamily/Winged helix DNA-binding domain"/>
    <property type="match status" value="1"/>
</dbReference>
<dbReference type="GO" id="GO:0006313">
    <property type="term" value="P:DNA transposition"/>
    <property type="evidence" value="ECO:0007669"/>
    <property type="project" value="InterPro"/>
</dbReference>
<name>A0A141AXM2_9MICC</name>
<accession>A0A141AXM2</accession>
<gene>
    <name evidence="2" type="ORF">pLMA7_p00250</name>
</gene>
<dbReference type="Pfam" id="PF01527">
    <property type="entry name" value="HTH_Tnp_1"/>
    <property type="match status" value="1"/>
</dbReference>
<dbReference type="GO" id="GO:0003677">
    <property type="term" value="F:DNA binding"/>
    <property type="evidence" value="ECO:0007669"/>
    <property type="project" value="InterPro"/>
</dbReference>
<dbReference type="InterPro" id="IPR036388">
    <property type="entry name" value="WH-like_DNA-bd_sf"/>
</dbReference>
<proteinExistence type="predicted"/>
<sequence length="106" mass="12088">MPQKYTPEFKARALKLIEERVRAEQCSAWVACTAVGEALGGISPHTLRNWWKQDRVDHGEAPGLSTAEAEEIKKLRRENLELRRANEILRKASAFFAAELDRPTTR</sequence>
<reference evidence="2" key="1">
    <citation type="submission" date="2014-03" db="EMBL/GenBank/DDBJ databases">
        <authorList>
            <person name="Saikia M."/>
            <person name="Chaudhari Y."/>
            <person name="Khan M."/>
            <person name="Devi D."/>
        </authorList>
    </citation>
    <scope>NUCLEOTIDE SEQUENCE</scope>
    <source>
        <strain evidence="2">A7</strain>
        <plasmid evidence="2">pLMA7</plasmid>
    </source>
</reference>
<feature type="coiled-coil region" evidence="1">
    <location>
        <begin position="65"/>
        <end position="92"/>
    </location>
</feature>
<dbReference type="EMBL" id="KJ599675">
    <property type="protein sequence ID" value="AKA20858.1"/>
    <property type="molecule type" value="Genomic_DNA"/>
</dbReference>